<proteinExistence type="predicted"/>
<dbReference type="CDD" id="cd20557">
    <property type="entry name" value="CYCLIN_ScPCL1-like"/>
    <property type="match status" value="1"/>
</dbReference>
<dbReference type="Proteomes" id="UP001174936">
    <property type="component" value="Unassembled WGS sequence"/>
</dbReference>
<dbReference type="GO" id="GO:0019901">
    <property type="term" value="F:protein kinase binding"/>
    <property type="evidence" value="ECO:0007669"/>
    <property type="project" value="InterPro"/>
</dbReference>
<dbReference type="GO" id="GO:0005634">
    <property type="term" value="C:nucleus"/>
    <property type="evidence" value="ECO:0007669"/>
    <property type="project" value="TreeGrafter"/>
</dbReference>
<dbReference type="AlphaFoldDB" id="A0AA39XZU8"/>
<comment type="caution">
    <text evidence="1">The sequence shown here is derived from an EMBL/GenBank/DDBJ whole genome shotgun (WGS) entry which is preliminary data.</text>
</comment>
<accession>A0AA39XZU8</accession>
<protein>
    <submittedName>
        <fullName evidence="1">Uncharacterized protein</fullName>
    </submittedName>
</protein>
<dbReference type="Pfam" id="PF08613">
    <property type="entry name" value="Cyclin"/>
    <property type="match status" value="1"/>
</dbReference>
<reference evidence="1" key="1">
    <citation type="submission" date="2023-06" db="EMBL/GenBank/DDBJ databases">
        <title>Genome-scale phylogeny and comparative genomics of the fungal order Sordariales.</title>
        <authorList>
            <consortium name="Lawrence Berkeley National Laboratory"/>
            <person name="Hensen N."/>
            <person name="Bonometti L."/>
            <person name="Westerberg I."/>
            <person name="Brannstrom I.O."/>
            <person name="Guillou S."/>
            <person name="Cros-Aarteil S."/>
            <person name="Calhoun S."/>
            <person name="Haridas S."/>
            <person name="Kuo A."/>
            <person name="Mondo S."/>
            <person name="Pangilinan J."/>
            <person name="Riley R."/>
            <person name="Labutti K."/>
            <person name="Andreopoulos B."/>
            <person name="Lipzen A."/>
            <person name="Chen C."/>
            <person name="Yanf M."/>
            <person name="Daum C."/>
            <person name="Ng V."/>
            <person name="Clum A."/>
            <person name="Steindorff A."/>
            <person name="Ohm R."/>
            <person name="Martin F."/>
            <person name="Silar P."/>
            <person name="Natvig D."/>
            <person name="Lalanne C."/>
            <person name="Gautier V."/>
            <person name="Ament-Velasquez S.L."/>
            <person name="Kruys A."/>
            <person name="Hutchinson M.I."/>
            <person name="Powell A.J."/>
            <person name="Barry K."/>
            <person name="Miller A.N."/>
            <person name="Grigoriev I.V."/>
            <person name="Debuchy R."/>
            <person name="Gladieux P."/>
            <person name="Thoren M.H."/>
            <person name="Johannesson H."/>
        </authorList>
    </citation>
    <scope>NUCLEOTIDE SEQUENCE</scope>
    <source>
        <strain evidence="1">SMH2532-1</strain>
    </source>
</reference>
<gene>
    <name evidence="1" type="ORF">B0T16DRAFT_331549</name>
</gene>
<dbReference type="InterPro" id="IPR036915">
    <property type="entry name" value="Cyclin-like_sf"/>
</dbReference>
<name>A0AA39XZU8_9PEZI</name>
<dbReference type="SUPFAM" id="SSF47954">
    <property type="entry name" value="Cyclin-like"/>
    <property type="match status" value="1"/>
</dbReference>
<dbReference type="EMBL" id="JAULSV010000005">
    <property type="protein sequence ID" value="KAK0643363.1"/>
    <property type="molecule type" value="Genomic_DNA"/>
</dbReference>
<keyword evidence="2" id="KW-1185">Reference proteome</keyword>
<dbReference type="GO" id="GO:0016538">
    <property type="term" value="F:cyclin-dependent protein serine/threonine kinase regulator activity"/>
    <property type="evidence" value="ECO:0007669"/>
    <property type="project" value="TreeGrafter"/>
</dbReference>
<dbReference type="PANTHER" id="PTHR15615">
    <property type="match status" value="1"/>
</dbReference>
<sequence length="351" mass="39691">MPGGVCAVLDYDVELMADYVSEMATRIVLPRSVVNSAFRKFVSQILTSTRLPSTTILLGMNYLSKRVNMMNPGGQGGQPHYTEGQVWRMLTTALLLGSKFLDDNTFQNKSWSEVSGIPVQELNTLEYEWLNAINWCLYVNLDESKDYKAWLENWQEWLETKKRQQAQASRERLAALVPPIDTDVTRVRNPNFYSSWHQQQVAEYERYSSIKRNQGPAAAPYRRDQVGWSNYQNVWPQSAPLTPPDSGYGTPEYVNSATSANSHYTEWFDRAIVGGNVSKYYQQPAPYNTFQQGSQGHTTRGAANYGGFYNYGHSIWEHPNVADCNCANCVSVHAKPAAYFMGHSYGQPVVG</sequence>
<organism evidence="1 2">
    <name type="scientific">Cercophora newfieldiana</name>
    <dbReference type="NCBI Taxonomy" id="92897"/>
    <lineage>
        <taxon>Eukaryota</taxon>
        <taxon>Fungi</taxon>
        <taxon>Dikarya</taxon>
        <taxon>Ascomycota</taxon>
        <taxon>Pezizomycotina</taxon>
        <taxon>Sordariomycetes</taxon>
        <taxon>Sordariomycetidae</taxon>
        <taxon>Sordariales</taxon>
        <taxon>Lasiosphaeriaceae</taxon>
        <taxon>Cercophora</taxon>
    </lineage>
</organism>
<dbReference type="Gene3D" id="1.10.472.10">
    <property type="entry name" value="Cyclin-like"/>
    <property type="match status" value="1"/>
</dbReference>
<dbReference type="GO" id="GO:0000307">
    <property type="term" value="C:cyclin-dependent protein kinase holoenzyme complex"/>
    <property type="evidence" value="ECO:0007669"/>
    <property type="project" value="TreeGrafter"/>
</dbReference>
<evidence type="ECO:0000313" key="2">
    <source>
        <dbReference type="Proteomes" id="UP001174936"/>
    </source>
</evidence>
<dbReference type="InterPro" id="IPR013922">
    <property type="entry name" value="Cyclin_PHO80-like"/>
</dbReference>
<dbReference type="PANTHER" id="PTHR15615:SF27">
    <property type="entry name" value="PHO85 CYCLIN CLG1"/>
    <property type="match status" value="1"/>
</dbReference>
<evidence type="ECO:0000313" key="1">
    <source>
        <dbReference type="EMBL" id="KAK0643363.1"/>
    </source>
</evidence>